<feature type="binding site" evidence="12">
    <location>
        <begin position="146"/>
        <end position="148"/>
    </location>
    <ligand>
        <name>CTP</name>
        <dbReference type="ChEBI" id="CHEBI:37563"/>
        <note>allosteric inhibitor</note>
    </ligand>
</feature>
<gene>
    <name evidence="12" type="primary">pyrG</name>
    <name evidence="15" type="ORF">EBX29_01790</name>
    <name evidence="16" type="ORF">EBX74_03040</name>
</gene>
<feature type="binding site" evidence="12">
    <location>
        <position position="222"/>
    </location>
    <ligand>
        <name>CTP</name>
        <dbReference type="ChEBI" id="CHEBI:37563"/>
        <note>allosteric inhibitor</note>
    </ligand>
</feature>
<dbReference type="GO" id="GO:0097268">
    <property type="term" value="C:cytoophidium"/>
    <property type="evidence" value="ECO:0007669"/>
    <property type="project" value="UniProtKB-ARBA"/>
</dbReference>
<dbReference type="PANTHER" id="PTHR11550">
    <property type="entry name" value="CTP SYNTHASE"/>
    <property type="match status" value="1"/>
</dbReference>
<dbReference type="HAMAP" id="MF_01227">
    <property type="entry name" value="PyrG"/>
    <property type="match status" value="1"/>
</dbReference>
<dbReference type="EMBL" id="RGMI01000059">
    <property type="protein sequence ID" value="NCU50493.1"/>
    <property type="molecule type" value="Genomic_DNA"/>
</dbReference>
<comment type="subunit">
    <text evidence="12">Homotetramer.</text>
</comment>
<feature type="binding site" evidence="12">
    <location>
        <position position="71"/>
    </location>
    <ligand>
        <name>ATP</name>
        <dbReference type="ChEBI" id="CHEBI:30616"/>
    </ligand>
</feature>
<keyword evidence="5 12" id="KW-0547">Nucleotide-binding</keyword>
<dbReference type="GO" id="GO:0044210">
    <property type="term" value="P:'de novo' CTP biosynthetic process"/>
    <property type="evidence" value="ECO:0007669"/>
    <property type="project" value="UniProtKB-UniRule"/>
</dbReference>
<reference evidence="16" key="1">
    <citation type="submission" date="2018-10" db="EMBL/GenBank/DDBJ databases">
        <title>Iterative Subtractive Binning of Freshwater Chronoseries Metagenomes Recovers Nearly Complete Genomes from over Four Hundred Novel Species.</title>
        <authorList>
            <person name="Rodriguez-R L.M."/>
            <person name="Tsementzi D."/>
            <person name="Luo C."/>
            <person name="Konstantinidis K.T."/>
        </authorList>
    </citation>
    <scope>NUCLEOTIDE SEQUENCE</scope>
    <source>
        <strain evidence="15">WB8_1A_003</strain>
        <strain evidence="16">WB8_2A_004</strain>
    </source>
</reference>
<feature type="domain" description="Glutamine amidotransferase" evidence="13">
    <location>
        <begin position="301"/>
        <end position="534"/>
    </location>
</feature>
<keyword evidence="7 12" id="KW-0460">Magnesium</keyword>
<feature type="binding site" evidence="12">
    <location>
        <position position="222"/>
    </location>
    <ligand>
        <name>UTP</name>
        <dbReference type="ChEBI" id="CHEBI:46398"/>
    </ligand>
</feature>
<dbReference type="GO" id="GO:0046872">
    <property type="term" value="F:metal ion binding"/>
    <property type="evidence" value="ECO:0007669"/>
    <property type="project" value="UniProtKB-KW"/>
</dbReference>
<evidence type="ECO:0000256" key="6">
    <source>
        <dbReference type="ARBA" id="ARBA00022840"/>
    </source>
</evidence>
<comment type="catalytic activity">
    <reaction evidence="12">
        <text>L-glutamine + H2O = L-glutamate + NH4(+)</text>
        <dbReference type="Rhea" id="RHEA:15889"/>
        <dbReference type="ChEBI" id="CHEBI:15377"/>
        <dbReference type="ChEBI" id="CHEBI:28938"/>
        <dbReference type="ChEBI" id="CHEBI:29985"/>
        <dbReference type="ChEBI" id="CHEBI:58359"/>
    </reaction>
</comment>
<dbReference type="SUPFAM" id="SSF52540">
    <property type="entry name" value="P-loop containing nucleoside triphosphate hydrolases"/>
    <property type="match status" value="1"/>
</dbReference>
<feature type="binding site" evidence="12">
    <location>
        <position position="354"/>
    </location>
    <ligand>
        <name>L-glutamine</name>
        <dbReference type="ChEBI" id="CHEBI:58359"/>
    </ligand>
</feature>
<dbReference type="Pfam" id="PF00117">
    <property type="entry name" value="GATase"/>
    <property type="match status" value="1"/>
</dbReference>
<evidence type="ECO:0000259" key="14">
    <source>
        <dbReference type="Pfam" id="PF06418"/>
    </source>
</evidence>
<dbReference type="SUPFAM" id="SSF52317">
    <property type="entry name" value="Class I glutamine amidotransferase-like"/>
    <property type="match status" value="1"/>
</dbReference>
<dbReference type="InterPro" id="IPR033828">
    <property type="entry name" value="GATase1_CTP_Synthase"/>
</dbReference>
<comment type="caution">
    <text evidence="12">Lacks conserved residue(s) required for the propagation of feature annotation.</text>
</comment>
<comment type="caution">
    <text evidence="16">The sequence shown here is derived from an EMBL/GenBank/DDBJ whole genome shotgun (WGS) entry which is preliminary data.</text>
</comment>
<dbReference type="InterPro" id="IPR027417">
    <property type="entry name" value="P-loop_NTPase"/>
</dbReference>
<feature type="binding site" evidence="12">
    <location>
        <position position="405"/>
    </location>
    <ligand>
        <name>L-glutamine</name>
        <dbReference type="ChEBI" id="CHEBI:58359"/>
    </ligand>
</feature>
<accession>A0A966HUH3</accession>
<keyword evidence="4 12" id="KW-0479">Metal-binding</keyword>
<evidence type="ECO:0000256" key="11">
    <source>
        <dbReference type="ARBA" id="ARBA00059148"/>
    </source>
</evidence>
<dbReference type="NCBIfam" id="NF003792">
    <property type="entry name" value="PRK05380.1"/>
    <property type="match status" value="1"/>
</dbReference>
<evidence type="ECO:0000256" key="9">
    <source>
        <dbReference type="ARBA" id="ARBA00022975"/>
    </source>
</evidence>
<dbReference type="GO" id="GO:0005524">
    <property type="term" value="F:ATP binding"/>
    <property type="evidence" value="ECO:0007669"/>
    <property type="project" value="UniProtKB-KW"/>
</dbReference>
<feature type="domain" description="CTP synthase N-terminal" evidence="14">
    <location>
        <begin position="3"/>
        <end position="265"/>
    </location>
</feature>
<keyword evidence="9 12" id="KW-0665">Pyrimidine biosynthesis</keyword>
<proteinExistence type="inferred from homology"/>
<feature type="binding site" evidence="12">
    <location>
        <position position="71"/>
    </location>
    <ligand>
        <name>Mg(2+)</name>
        <dbReference type="ChEBI" id="CHEBI:18420"/>
    </ligand>
</feature>
<evidence type="ECO:0000256" key="4">
    <source>
        <dbReference type="ARBA" id="ARBA00022723"/>
    </source>
</evidence>
<dbReference type="EC" id="6.3.4.2" evidence="12"/>
<dbReference type="GO" id="GO:0005829">
    <property type="term" value="C:cytosol"/>
    <property type="evidence" value="ECO:0007669"/>
    <property type="project" value="TreeGrafter"/>
</dbReference>
<dbReference type="PROSITE" id="PS51273">
    <property type="entry name" value="GATASE_TYPE_1"/>
    <property type="match status" value="1"/>
</dbReference>
<dbReference type="GO" id="GO:0019856">
    <property type="term" value="P:pyrimidine nucleobase biosynthetic process"/>
    <property type="evidence" value="ECO:0007669"/>
    <property type="project" value="TreeGrafter"/>
</dbReference>
<sequence length="544" mass="61545">MARFIFVTGGVVSSLGKGIASASIATLLQSRGYKVRIRKLDPYLNIDPGTMNPYEHGEVYVTEDGAETDLDLGHYERFTEINSKKSDNITTGKIYQNIIIKERNGQYKGSTVQIIPHVTDEIKKFITSDLTNEDFVICEIGGTVGDIESLPFLEAIRQYSNEVGTKNCLFIHLTLVPYIKSAAELKTKPTQHSVKELRSIGIQPDMILCRSESLIPNEEKAKIALFCNVKKSNVFQSIDVKSIYEVPIKYQEEGLDKKILEHFKIVNRTNPKLDNWKSFNKKLNNKKNSIKISIVGKYTHLKDAYKSLNEALIHAAVYNNVDLDLNWIESSDIKNLKDLEYKLGKSNGILIPGGFGKRGVEGKILSVQLARGKKIPFFGICFGMQISVIEFSRNLLGLKDSNSTELSKTKNPVVCLMEEWIKGKKILKGEKYKIGGSMRLGSYPAKVKKNSLLYKIYGNKTLIHERHRHRYEVNNSYKSMLEKKGVIFSANSPDGKLPEAIELKDHPWFVGVQFHPELKSRPFHPHEIFISFIDAAIKNKKLNS</sequence>
<feature type="binding site" evidence="12">
    <location>
        <position position="470"/>
    </location>
    <ligand>
        <name>L-glutamine</name>
        <dbReference type="ChEBI" id="CHEBI:58359"/>
    </ligand>
</feature>
<dbReference type="Proteomes" id="UP000699985">
    <property type="component" value="Unassembled WGS sequence"/>
</dbReference>
<dbReference type="NCBIfam" id="TIGR00337">
    <property type="entry name" value="PyrG"/>
    <property type="match status" value="1"/>
</dbReference>
<dbReference type="Gene3D" id="3.40.50.300">
    <property type="entry name" value="P-loop containing nucleotide triphosphate hydrolases"/>
    <property type="match status" value="1"/>
</dbReference>
<dbReference type="Proteomes" id="UP000747791">
    <property type="component" value="Unassembled WGS sequence"/>
</dbReference>
<feature type="region of interest" description="Amidoligase domain" evidence="12">
    <location>
        <begin position="1"/>
        <end position="265"/>
    </location>
</feature>
<organism evidence="16 17">
    <name type="scientific">Candidatus Fonsibacter lacus</name>
    <dbReference type="NCBI Taxonomy" id="2576439"/>
    <lineage>
        <taxon>Bacteria</taxon>
        <taxon>Pseudomonadati</taxon>
        <taxon>Pseudomonadota</taxon>
        <taxon>Alphaproteobacteria</taxon>
        <taxon>Candidatus Pelagibacterales</taxon>
        <taxon>Candidatus Pelagibacterales incertae sedis</taxon>
        <taxon>Candidatus Fonsibacter</taxon>
    </lineage>
</organism>
<dbReference type="InterPro" id="IPR004468">
    <property type="entry name" value="CTP_synthase"/>
</dbReference>
<evidence type="ECO:0000256" key="2">
    <source>
        <dbReference type="ARBA" id="ARBA00007533"/>
    </source>
</evidence>
<feature type="active site" evidence="12">
    <location>
        <position position="517"/>
    </location>
</feature>
<dbReference type="FunFam" id="3.40.50.300:FF:000009">
    <property type="entry name" value="CTP synthase"/>
    <property type="match status" value="1"/>
</dbReference>
<dbReference type="Pfam" id="PF06418">
    <property type="entry name" value="CTP_synth_N"/>
    <property type="match status" value="1"/>
</dbReference>
<dbReference type="EMBL" id="RGOB01000078">
    <property type="protein sequence ID" value="NCU53262.1"/>
    <property type="molecule type" value="Genomic_DNA"/>
</dbReference>
<evidence type="ECO:0000313" key="17">
    <source>
        <dbReference type="Proteomes" id="UP000747791"/>
    </source>
</evidence>
<comment type="similarity">
    <text evidence="2 12">Belongs to the CTP synthase family.</text>
</comment>
<feature type="binding site" evidence="12">
    <location>
        <position position="13"/>
    </location>
    <ligand>
        <name>UTP</name>
        <dbReference type="ChEBI" id="CHEBI:46398"/>
    </ligand>
</feature>
<feature type="binding site" evidence="12">
    <location>
        <position position="13"/>
    </location>
    <ligand>
        <name>CTP</name>
        <dbReference type="ChEBI" id="CHEBI:37563"/>
        <note>allosteric inhibitor</note>
    </ligand>
</feature>
<feature type="binding site" evidence="12">
    <location>
        <begin position="186"/>
        <end position="191"/>
    </location>
    <ligand>
        <name>CTP</name>
        <dbReference type="ChEBI" id="CHEBI:37563"/>
        <note>allosteric inhibitor</note>
    </ligand>
</feature>
<dbReference type="FunFam" id="3.40.50.880:FF:000002">
    <property type="entry name" value="CTP synthase"/>
    <property type="match status" value="1"/>
</dbReference>
<comment type="catalytic activity">
    <reaction evidence="12">
        <text>UTP + NH4(+) + ATP = CTP + ADP + phosphate + 2 H(+)</text>
        <dbReference type="Rhea" id="RHEA:16597"/>
        <dbReference type="ChEBI" id="CHEBI:15378"/>
        <dbReference type="ChEBI" id="CHEBI:28938"/>
        <dbReference type="ChEBI" id="CHEBI:30616"/>
        <dbReference type="ChEBI" id="CHEBI:37563"/>
        <dbReference type="ChEBI" id="CHEBI:43474"/>
        <dbReference type="ChEBI" id="CHEBI:46398"/>
        <dbReference type="ChEBI" id="CHEBI:456216"/>
    </reaction>
</comment>
<evidence type="ECO:0000256" key="10">
    <source>
        <dbReference type="ARBA" id="ARBA00047781"/>
    </source>
</evidence>
<dbReference type="Gene3D" id="3.40.50.880">
    <property type="match status" value="1"/>
</dbReference>
<feature type="binding site" evidence="12">
    <location>
        <position position="240"/>
    </location>
    <ligand>
        <name>ATP</name>
        <dbReference type="ChEBI" id="CHEBI:30616"/>
    </ligand>
</feature>
<evidence type="ECO:0000256" key="8">
    <source>
        <dbReference type="ARBA" id="ARBA00022962"/>
    </source>
</evidence>
<feature type="binding site" evidence="12">
    <location>
        <begin position="382"/>
        <end position="385"/>
    </location>
    <ligand>
        <name>L-glutamine</name>
        <dbReference type="ChEBI" id="CHEBI:58359"/>
    </ligand>
</feature>
<dbReference type="InterPro" id="IPR029062">
    <property type="entry name" value="Class_I_gatase-like"/>
</dbReference>
<comment type="activity regulation">
    <text evidence="12">Allosterically activated by GTP, when glutamine is the substrate; GTP has no effect on the reaction when ammonia is the substrate. The allosteric effector GTP functions by stabilizing the protein conformation that binds the tetrahedral intermediate(s) formed during glutamine hydrolysis. Inhibited by the product CTP, via allosteric rather than competitive inhibition.</text>
</comment>
<name>A0A966HUH3_9PROT</name>
<feature type="active site" evidence="12">
    <location>
        <position position="515"/>
    </location>
</feature>
<evidence type="ECO:0000259" key="13">
    <source>
        <dbReference type="Pfam" id="PF00117"/>
    </source>
</evidence>
<feature type="binding site" evidence="12">
    <location>
        <position position="54"/>
    </location>
    <ligand>
        <name>L-glutamine</name>
        <dbReference type="ChEBI" id="CHEBI:58359"/>
    </ligand>
</feature>
<dbReference type="AlphaFoldDB" id="A0A966HUH3"/>
<evidence type="ECO:0000256" key="1">
    <source>
        <dbReference type="ARBA" id="ARBA00005171"/>
    </source>
</evidence>
<evidence type="ECO:0000256" key="7">
    <source>
        <dbReference type="ARBA" id="ARBA00022842"/>
    </source>
</evidence>
<evidence type="ECO:0000256" key="12">
    <source>
        <dbReference type="HAMAP-Rule" id="MF_01227"/>
    </source>
</evidence>
<dbReference type="InterPro" id="IPR017456">
    <property type="entry name" value="CTP_synthase_N"/>
</dbReference>
<dbReference type="CDD" id="cd01746">
    <property type="entry name" value="GATase1_CTP_Synthase"/>
    <property type="match status" value="1"/>
</dbReference>
<keyword evidence="8 12" id="KW-0315">Glutamine amidotransferase</keyword>
<dbReference type="InterPro" id="IPR017926">
    <property type="entry name" value="GATASE"/>
</dbReference>
<comment type="catalytic activity">
    <reaction evidence="10 12">
        <text>UTP + L-glutamine + ATP + H2O = CTP + L-glutamate + ADP + phosphate + 2 H(+)</text>
        <dbReference type="Rhea" id="RHEA:26426"/>
        <dbReference type="ChEBI" id="CHEBI:15377"/>
        <dbReference type="ChEBI" id="CHEBI:15378"/>
        <dbReference type="ChEBI" id="CHEBI:29985"/>
        <dbReference type="ChEBI" id="CHEBI:30616"/>
        <dbReference type="ChEBI" id="CHEBI:37563"/>
        <dbReference type="ChEBI" id="CHEBI:43474"/>
        <dbReference type="ChEBI" id="CHEBI:46398"/>
        <dbReference type="ChEBI" id="CHEBI:58359"/>
        <dbReference type="ChEBI" id="CHEBI:456216"/>
        <dbReference type="EC" id="6.3.4.2"/>
    </reaction>
</comment>
<comment type="miscellaneous">
    <text evidence="12">CTPSs have evolved a hybrid strategy for distinguishing between UTP and CTP. The overlapping regions of the product feedback inhibitory and substrate sites recognize a common feature in both compounds, the triphosphate moiety. To differentiate isosteric substrate and product pyrimidine rings, an additional pocket far from the expected kinase/ligase catalytic site, specifically recognizes the cytosine and ribose portions of the product inhibitor.</text>
</comment>
<evidence type="ECO:0000256" key="3">
    <source>
        <dbReference type="ARBA" id="ARBA00022598"/>
    </source>
</evidence>
<feature type="binding site" evidence="12">
    <location>
        <begin position="186"/>
        <end position="191"/>
    </location>
    <ligand>
        <name>UTP</name>
        <dbReference type="ChEBI" id="CHEBI:46398"/>
    </ligand>
</feature>
<evidence type="ECO:0000313" key="16">
    <source>
        <dbReference type="EMBL" id="NCU53262.1"/>
    </source>
</evidence>
<dbReference type="PANTHER" id="PTHR11550:SF0">
    <property type="entry name" value="CTP SYNTHASE-RELATED"/>
    <property type="match status" value="1"/>
</dbReference>
<keyword evidence="3 12" id="KW-0436">Ligase</keyword>
<feature type="binding site" evidence="12">
    <location>
        <position position="139"/>
    </location>
    <ligand>
        <name>Mg(2+)</name>
        <dbReference type="ChEBI" id="CHEBI:18420"/>
    </ligand>
</feature>
<dbReference type="CDD" id="cd03113">
    <property type="entry name" value="CTPS_N"/>
    <property type="match status" value="1"/>
</dbReference>
<protein>
    <recommendedName>
        <fullName evidence="12">CTP synthase</fullName>
        <ecNumber evidence="12">6.3.4.2</ecNumber>
    </recommendedName>
    <alternativeName>
        <fullName evidence="12">Cytidine 5'-triphosphate synthase</fullName>
    </alternativeName>
    <alternativeName>
        <fullName evidence="12">Cytidine triphosphate synthetase</fullName>
        <shortName evidence="12">CTP synthetase</shortName>
        <shortName evidence="12">CTPS</shortName>
    </alternativeName>
    <alternativeName>
        <fullName evidence="12">UTP--ammonia ligase</fullName>
    </alternativeName>
</protein>
<comment type="pathway">
    <text evidence="1 12">Pyrimidine metabolism; CTP biosynthesis via de novo pathway; CTP from UDP: step 2/2.</text>
</comment>
<comment type="function">
    <text evidence="11 12">Catalyzes the ATP-dependent amination of UTP to CTP with either L-glutamine or ammonia as the source of nitrogen. Regulates intracellular CTP levels through interactions with the four ribonucleotide triphosphates.</text>
</comment>
<keyword evidence="6 12" id="KW-0067">ATP-binding</keyword>
<dbReference type="GO" id="GO:0003883">
    <property type="term" value="F:CTP synthase activity"/>
    <property type="evidence" value="ECO:0007669"/>
    <property type="project" value="UniProtKB-UniRule"/>
</dbReference>
<feature type="binding site" evidence="12">
    <location>
        <begin position="14"/>
        <end position="19"/>
    </location>
    <ligand>
        <name>ATP</name>
        <dbReference type="ChEBI" id="CHEBI:30616"/>
    </ligand>
</feature>
<evidence type="ECO:0000256" key="5">
    <source>
        <dbReference type="ARBA" id="ARBA00022741"/>
    </source>
</evidence>
<feature type="active site" description="Nucleophile; for glutamine hydrolysis" evidence="12">
    <location>
        <position position="381"/>
    </location>
</feature>
<dbReference type="GO" id="GO:0042802">
    <property type="term" value="F:identical protein binding"/>
    <property type="evidence" value="ECO:0007669"/>
    <property type="project" value="TreeGrafter"/>
</dbReference>
<evidence type="ECO:0000313" key="15">
    <source>
        <dbReference type="EMBL" id="NCU50493.1"/>
    </source>
</evidence>